<protein>
    <submittedName>
        <fullName evidence="1">Uncharacterized protein</fullName>
    </submittedName>
</protein>
<sequence>MKTSNLLRVIALQKTELIIIDGGSVDPDALREYIEHRYPEQSGLGFK</sequence>
<evidence type="ECO:0000313" key="2">
    <source>
        <dbReference type="Proteomes" id="UP000740413"/>
    </source>
</evidence>
<dbReference type="Proteomes" id="UP000740413">
    <property type="component" value="Unassembled WGS sequence"/>
</dbReference>
<reference evidence="2" key="2">
    <citation type="submission" date="2023-07" db="EMBL/GenBank/DDBJ databases">
        <title>Zobellia barbeyronii sp. nov., a new marine flavobacterium, isolated from green and red algae.</title>
        <authorList>
            <person name="Nedashkovskaya O.I."/>
            <person name="Otstavnykh N."/>
            <person name="Zhukova N."/>
            <person name="Guzev K."/>
            <person name="Chausova V."/>
            <person name="Tekutyeva L."/>
            <person name="Mikhailov V."/>
            <person name="Isaeva M."/>
        </authorList>
    </citation>
    <scope>NUCLEOTIDE SEQUENCE [LARGE SCALE GENOMIC DNA]</scope>
    <source>
        <strain evidence="2">KMM 6746</strain>
    </source>
</reference>
<accession>A0ABS5WAU0</accession>
<dbReference type="EMBL" id="JACATN010000001">
    <property type="protein sequence ID" value="MBT2160508.1"/>
    <property type="molecule type" value="Genomic_DNA"/>
</dbReference>
<evidence type="ECO:0000313" key="1">
    <source>
        <dbReference type="EMBL" id="MBT2160508.1"/>
    </source>
</evidence>
<name>A0ABS5WAU0_9FLAO</name>
<comment type="caution">
    <text evidence="1">The sequence shown here is derived from an EMBL/GenBank/DDBJ whole genome shotgun (WGS) entry which is preliminary data.</text>
</comment>
<reference evidence="1 2" key="1">
    <citation type="submission" date="2020-06" db="EMBL/GenBank/DDBJ databases">
        <authorList>
            <person name="Isaeva M.P."/>
            <person name="Chernysheva N.Y."/>
        </authorList>
    </citation>
    <scope>NUCLEOTIDE SEQUENCE [LARGE SCALE GENOMIC DNA]</scope>
    <source>
        <strain evidence="1 2">KMM 6746</strain>
    </source>
</reference>
<proteinExistence type="predicted"/>
<organism evidence="1 2">
    <name type="scientific">Zobellia barbeyronii</name>
    <dbReference type="NCBI Taxonomy" id="2748009"/>
    <lineage>
        <taxon>Bacteria</taxon>
        <taxon>Pseudomonadati</taxon>
        <taxon>Bacteroidota</taxon>
        <taxon>Flavobacteriia</taxon>
        <taxon>Flavobacteriales</taxon>
        <taxon>Flavobacteriaceae</taxon>
        <taxon>Zobellia</taxon>
    </lineage>
</organism>
<dbReference type="RefSeq" id="WP_214610710.1">
    <property type="nucleotide sequence ID" value="NZ_JACATN010000001.1"/>
</dbReference>
<gene>
    <name evidence="1" type="ORF">HW347_04475</name>
</gene>
<keyword evidence="2" id="KW-1185">Reference proteome</keyword>